<accession>A0A226EGC9</accession>
<evidence type="ECO:0000256" key="6">
    <source>
        <dbReference type="RuleBase" id="RU000461"/>
    </source>
</evidence>
<keyword evidence="5 6" id="KW-0349">Heme</keyword>
<reference evidence="7 8" key="1">
    <citation type="submission" date="2015-12" db="EMBL/GenBank/DDBJ databases">
        <title>The genome of Folsomia candida.</title>
        <authorList>
            <person name="Faddeeva A."/>
            <person name="Derks M.F."/>
            <person name="Anvar Y."/>
            <person name="Smit S."/>
            <person name="Van Straalen N."/>
            <person name="Roelofs D."/>
        </authorList>
    </citation>
    <scope>NUCLEOTIDE SEQUENCE [LARGE SCALE GENOMIC DNA]</scope>
    <source>
        <strain evidence="7 8">VU population</strain>
        <tissue evidence="7">Whole body</tissue>
    </source>
</reference>
<keyword evidence="8" id="KW-1185">Reference proteome</keyword>
<keyword evidence="6" id="KW-0560">Oxidoreductase</keyword>
<dbReference type="SUPFAM" id="SSF48264">
    <property type="entry name" value="Cytochrome P450"/>
    <property type="match status" value="1"/>
</dbReference>
<evidence type="ECO:0000256" key="5">
    <source>
        <dbReference type="PIRSR" id="PIRSR602401-1"/>
    </source>
</evidence>
<dbReference type="Proteomes" id="UP000198287">
    <property type="component" value="Unassembled WGS sequence"/>
</dbReference>
<dbReference type="GO" id="GO:0005737">
    <property type="term" value="C:cytoplasm"/>
    <property type="evidence" value="ECO:0007669"/>
    <property type="project" value="TreeGrafter"/>
</dbReference>
<gene>
    <name evidence="7" type="ORF">Fcan01_08804</name>
</gene>
<dbReference type="Gene3D" id="1.10.630.10">
    <property type="entry name" value="Cytochrome P450"/>
    <property type="match status" value="1"/>
</dbReference>
<dbReference type="PRINTS" id="PR00385">
    <property type="entry name" value="P450"/>
</dbReference>
<keyword evidence="4 6" id="KW-0503">Monooxygenase</keyword>
<feature type="binding site" description="axial binding residue" evidence="5">
    <location>
        <position position="175"/>
    </location>
    <ligand>
        <name>heme</name>
        <dbReference type="ChEBI" id="CHEBI:30413"/>
    </ligand>
    <ligandPart>
        <name>Fe</name>
        <dbReference type="ChEBI" id="CHEBI:18248"/>
    </ligandPart>
</feature>
<dbReference type="AlphaFoldDB" id="A0A226EGC9"/>
<comment type="cofactor">
    <cofactor evidence="5">
        <name>heme</name>
        <dbReference type="ChEBI" id="CHEBI:30413"/>
    </cofactor>
</comment>
<comment type="similarity">
    <text evidence="1 6">Belongs to the cytochrome P450 family.</text>
</comment>
<dbReference type="GO" id="GO:0016712">
    <property type="term" value="F:oxidoreductase activity, acting on paired donors, with incorporation or reduction of molecular oxygen, reduced flavin or flavoprotein as one donor, and incorporation of one atom of oxygen"/>
    <property type="evidence" value="ECO:0007669"/>
    <property type="project" value="TreeGrafter"/>
</dbReference>
<evidence type="ECO:0000313" key="7">
    <source>
        <dbReference type="EMBL" id="OXA56380.1"/>
    </source>
</evidence>
<dbReference type="InterPro" id="IPR036396">
    <property type="entry name" value="Cyt_P450_sf"/>
</dbReference>
<dbReference type="STRING" id="158441.A0A226EGC9"/>
<dbReference type="GO" id="GO:0006805">
    <property type="term" value="P:xenobiotic metabolic process"/>
    <property type="evidence" value="ECO:0007669"/>
    <property type="project" value="TreeGrafter"/>
</dbReference>
<dbReference type="EMBL" id="LNIX01000004">
    <property type="protein sequence ID" value="OXA56380.1"/>
    <property type="molecule type" value="Genomic_DNA"/>
</dbReference>
<protein>
    <submittedName>
        <fullName evidence="7">Cytochrome P450 2J2</fullName>
    </submittedName>
</protein>
<dbReference type="OMA" id="PLNITHE"/>
<dbReference type="GO" id="GO:0006082">
    <property type="term" value="P:organic acid metabolic process"/>
    <property type="evidence" value="ECO:0007669"/>
    <property type="project" value="TreeGrafter"/>
</dbReference>
<dbReference type="GO" id="GO:0005506">
    <property type="term" value="F:iron ion binding"/>
    <property type="evidence" value="ECO:0007669"/>
    <property type="project" value="InterPro"/>
</dbReference>
<name>A0A226EGC9_FOLCA</name>
<dbReference type="PRINTS" id="PR00463">
    <property type="entry name" value="EP450I"/>
</dbReference>
<sequence>MAAFLKEIQSAEMDPGSHFYKNKGDKHMRGMILNLFVTAAEAVTNTLNWALLYLSLYPEVQDKLGNEILNVIGSDRSPSLGDLEKMPYTKSVMQEVLRISSTSPFSNFQMTTEDVTFETYFIPKGTTIIANLYGIHHDPNLYPEPEIFNPDRFLDETRSPNAPPFLPFSVGLRTCLGQTFARNEFFLLLVSLCQKFQFSWDPNVEKPTMDGLTEKCVSIFRFTPEFRLLLGWRSEMRGRRGEEHKIILPV</sequence>
<comment type="caution">
    <text evidence="7">The sequence shown here is derived from an EMBL/GenBank/DDBJ whole genome shotgun (WGS) entry which is preliminary data.</text>
</comment>
<dbReference type="InterPro" id="IPR001128">
    <property type="entry name" value="Cyt_P450"/>
</dbReference>
<evidence type="ECO:0000256" key="2">
    <source>
        <dbReference type="ARBA" id="ARBA00022723"/>
    </source>
</evidence>
<evidence type="ECO:0000313" key="8">
    <source>
        <dbReference type="Proteomes" id="UP000198287"/>
    </source>
</evidence>
<dbReference type="GO" id="GO:0020037">
    <property type="term" value="F:heme binding"/>
    <property type="evidence" value="ECO:0007669"/>
    <property type="project" value="InterPro"/>
</dbReference>
<dbReference type="InterPro" id="IPR050182">
    <property type="entry name" value="Cytochrome_P450_fam2"/>
</dbReference>
<evidence type="ECO:0000256" key="1">
    <source>
        <dbReference type="ARBA" id="ARBA00010617"/>
    </source>
</evidence>
<evidence type="ECO:0000256" key="4">
    <source>
        <dbReference type="ARBA" id="ARBA00023033"/>
    </source>
</evidence>
<dbReference type="PANTHER" id="PTHR24300">
    <property type="entry name" value="CYTOCHROME P450 508A4-RELATED"/>
    <property type="match status" value="1"/>
</dbReference>
<keyword evidence="2 5" id="KW-0479">Metal-binding</keyword>
<proteinExistence type="inferred from homology"/>
<dbReference type="InterPro" id="IPR002401">
    <property type="entry name" value="Cyt_P450_E_grp-I"/>
</dbReference>
<evidence type="ECO:0000256" key="3">
    <source>
        <dbReference type="ARBA" id="ARBA00023004"/>
    </source>
</evidence>
<organism evidence="7 8">
    <name type="scientific">Folsomia candida</name>
    <name type="common">Springtail</name>
    <dbReference type="NCBI Taxonomy" id="158441"/>
    <lineage>
        <taxon>Eukaryota</taxon>
        <taxon>Metazoa</taxon>
        <taxon>Ecdysozoa</taxon>
        <taxon>Arthropoda</taxon>
        <taxon>Hexapoda</taxon>
        <taxon>Collembola</taxon>
        <taxon>Entomobryomorpha</taxon>
        <taxon>Isotomoidea</taxon>
        <taxon>Isotomidae</taxon>
        <taxon>Proisotominae</taxon>
        <taxon>Folsomia</taxon>
    </lineage>
</organism>
<dbReference type="OrthoDB" id="2789670at2759"/>
<dbReference type="PANTHER" id="PTHR24300:SF375">
    <property type="entry name" value="CYTOCHROME P450 FAMILY"/>
    <property type="match status" value="1"/>
</dbReference>
<dbReference type="Pfam" id="PF00067">
    <property type="entry name" value="p450"/>
    <property type="match status" value="1"/>
</dbReference>
<dbReference type="InterPro" id="IPR017972">
    <property type="entry name" value="Cyt_P450_CS"/>
</dbReference>
<keyword evidence="3 5" id="KW-0408">Iron</keyword>
<dbReference type="PROSITE" id="PS00086">
    <property type="entry name" value="CYTOCHROME_P450"/>
    <property type="match status" value="1"/>
</dbReference>